<dbReference type="Gene3D" id="2.40.50.700">
    <property type="match status" value="1"/>
</dbReference>
<keyword evidence="6" id="KW-0540">Nuclease</keyword>
<evidence type="ECO:0000256" key="3">
    <source>
        <dbReference type="ARBA" id="ARBA00005785"/>
    </source>
</evidence>
<dbReference type="PROSITE" id="PS01175">
    <property type="entry name" value="RIBONUCLEASE_II"/>
    <property type="match status" value="1"/>
</dbReference>
<evidence type="ECO:0000256" key="6">
    <source>
        <dbReference type="ARBA" id="ARBA00022722"/>
    </source>
</evidence>
<dbReference type="InterPro" id="IPR001900">
    <property type="entry name" value="RNase_II/R"/>
</dbReference>
<evidence type="ECO:0000256" key="13">
    <source>
        <dbReference type="ARBA" id="ARBA00077930"/>
    </source>
</evidence>
<dbReference type="Gene3D" id="3.40.50.1010">
    <property type="entry name" value="5'-nuclease"/>
    <property type="match status" value="1"/>
</dbReference>
<dbReference type="GO" id="GO:0000956">
    <property type="term" value="P:nuclear-transcribed mRNA catabolic process"/>
    <property type="evidence" value="ECO:0007669"/>
    <property type="project" value="UniProtKB-ARBA"/>
</dbReference>
<evidence type="ECO:0000256" key="4">
    <source>
        <dbReference type="ARBA" id="ARBA00016366"/>
    </source>
</evidence>
<gene>
    <name evidence="17" type="ORF">BB559_001821</name>
</gene>
<keyword evidence="11" id="KW-0694">RNA-binding</keyword>
<sequence length="1180" mass="134729">MQTINPVSECGSFGYTEQSSYRKNKKIGAIKTVKEKYFRNDINCKVNGCKICKVSNNTLQGGINETSNNINILGIDVASRYISTMDWPELKELIICQTVIDALDSRDRTRTIRKLIEQIENPSKKFVFFSNTVFSETAITKNESTLLDTYNIALVKLGEWYYKHFQKTKTVSIIVTDSTRYNNYQTEGVEYVDFQSFVEINCPNKLNEFEEIKRVTENSDMDITTCTLEEHLIRKISAPSKMGFTEYLTKREIEDGLSNKTLIQGTIKFLKPNRKDKLKKAIIDRNSSGKPSISIKGDAYLNRAIHGDFVAVKILDKTEIQALERFNAGSVPDELEITENGEDKTTEIIEYIDFGEQIDGDFENVDDEVNKNVEDMVYGRVVGIIKREWRPYVATLQADDTNSLYQLVVPFDINIPKIRIHYLNPFEIKNARIVVVIDEWPLDSKYPQGHFVRCLGKSGDLESEIDSLLVEYGIATSQSDLEFSMSVLNEMPVDTPENPWKPDYSDEDRLDIRNKIIFSIDPIGSLDIDDAISFETLVDPKTGKPEYEMGVHIADASCFIRPGSESDLEARKRGTTIYLADRRFNMIPEVLSEKICSIRAGRDRYAVSVIWKLDYLYNIKSVWYGRTLIKSTCEMSYESAQWILNDTSGVHSDSIGNSFKLEKSLDNVLRPRICGFAKAMQILRSRRMENGALELESTEIKFSYNSEKQIQSMKPKEKLVIHGVIEEAMVMANSSVAKRVLQYYPNSAMLRIHTYPKPERFETLKNLAKLRGFQIDCSSNLALSKSLKFIEEKAGKTDRSFVFLLKSMTVFALSEACYISASVVKTTGQDFKHYGLAVDFYTHFTSPIRRYSDIVVHRQLLETLKMDKNKIKIGDDNLNNQNKSYVFLNTPDYIEKISDHLNTKNRNSKIVQRASTLLFQTKYIQNLISKLDKKDVFVKKAVITGISTNGLLANIPDIGLTCQLRFKSDIDSNQSNEDHNQVLVPLSALSGKLEDMNVFIPGCVITSTTSTLIEVMLPLKLPLVNKNRIDNANDDERLVSEGEYVQYLNKFCKDKKKDIGLNQPYNSILDNSDERLRKIVFTVFDSIEVVVKIKDSSFRHSQLYFVLVKKNVGTIKPSSNIQMKTTQDIKENSIQGNPVQNNDQLQTNKKSKSKNKVKNVAIYPILEHFRQLSITNYSMK</sequence>
<dbReference type="GO" id="GO:0003723">
    <property type="term" value="F:RNA binding"/>
    <property type="evidence" value="ECO:0007669"/>
    <property type="project" value="UniProtKB-KW"/>
</dbReference>
<dbReference type="InterPro" id="IPR012340">
    <property type="entry name" value="NA-bd_OB-fold"/>
</dbReference>
<keyword evidence="18" id="KW-1185">Reference proteome</keyword>
<comment type="subcellular location">
    <subcellularLocation>
        <location evidence="2">Nucleus</location>
    </subcellularLocation>
</comment>
<evidence type="ECO:0000256" key="11">
    <source>
        <dbReference type="ARBA" id="ARBA00022884"/>
    </source>
</evidence>
<evidence type="ECO:0000313" key="18">
    <source>
        <dbReference type="Proteomes" id="UP000245699"/>
    </source>
</evidence>
<dbReference type="EMBL" id="MBFT01000092">
    <property type="protein sequence ID" value="PVU97993.1"/>
    <property type="molecule type" value="Genomic_DNA"/>
</dbReference>
<keyword evidence="7" id="KW-0378">Hydrolase</keyword>
<keyword evidence="12" id="KW-0539">Nucleus</keyword>
<dbReference type="GO" id="GO:0000175">
    <property type="term" value="F:3'-5'-RNA exonuclease activity"/>
    <property type="evidence" value="ECO:0007669"/>
    <property type="project" value="UniProtKB-ARBA"/>
</dbReference>
<keyword evidence="10" id="KW-0460">Magnesium</keyword>
<dbReference type="STRING" id="61424.A0A2T9Z087"/>
<keyword evidence="8" id="KW-0271">Exosome</keyword>
<dbReference type="PANTHER" id="PTHR23355">
    <property type="entry name" value="RIBONUCLEASE"/>
    <property type="match status" value="1"/>
</dbReference>
<evidence type="ECO:0000256" key="12">
    <source>
        <dbReference type="ARBA" id="ARBA00023242"/>
    </source>
</evidence>
<feature type="region of interest" description="Disordered" evidence="15">
    <location>
        <begin position="1132"/>
        <end position="1153"/>
    </location>
</feature>
<dbReference type="GO" id="GO:0000176">
    <property type="term" value="C:nuclear exosome (RNase complex)"/>
    <property type="evidence" value="ECO:0007669"/>
    <property type="project" value="UniProtKB-ARBA"/>
</dbReference>
<dbReference type="OrthoDB" id="372421at2759"/>
<dbReference type="AlphaFoldDB" id="A0A2T9Z087"/>
<dbReference type="Gene3D" id="2.40.50.690">
    <property type="match status" value="1"/>
</dbReference>
<dbReference type="PANTHER" id="PTHR23355:SF30">
    <property type="entry name" value="DIS3-LIKE EXONUCLEASE 1"/>
    <property type="match status" value="1"/>
</dbReference>
<dbReference type="SUPFAM" id="SSF50249">
    <property type="entry name" value="Nucleic acid-binding proteins"/>
    <property type="match status" value="2"/>
</dbReference>
<evidence type="ECO:0000313" key="17">
    <source>
        <dbReference type="EMBL" id="PVU97993.1"/>
    </source>
</evidence>
<comment type="similarity">
    <text evidence="3 14">Belongs to the RNR ribonuclease family.</text>
</comment>
<evidence type="ECO:0000256" key="8">
    <source>
        <dbReference type="ARBA" id="ARBA00022835"/>
    </source>
</evidence>
<dbReference type="SMART" id="SM00955">
    <property type="entry name" value="RNB"/>
    <property type="match status" value="1"/>
</dbReference>
<evidence type="ECO:0000256" key="15">
    <source>
        <dbReference type="SAM" id="MobiDB-lite"/>
    </source>
</evidence>
<accession>A0A2T9Z087</accession>
<dbReference type="Pfam" id="PF17849">
    <property type="entry name" value="OB_Dis3"/>
    <property type="match status" value="1"/>
</dbReference>
<keyword evidence="9" id="KW-0269">Exonuclease</keyword>
<dbReference type="Proteomes" id="UP000245699">
    <property type="component" value="Unassembled WGS sequence"/>
</dbReference>
<organism evidence="17 18">
    <name type="scientific">Furculomyces boomerangus</name>
    <dbReference type="NCBI Taxonomy" id="61424"/>
    <lineage>
        <taxon>Eukaryota</taxon>
        <taxon>Fungi</taxon>
        <taxon>Fungi incertae sedis</taxon>
        <taxon>Zoopagomycota</taxon>
        <taxon>Kickxellomycotina</taxon>
        <taxon>Harpellomycetes</taxon>
        <taxon>Harpellales</taxon>
        <taxon>Harpellaceae</taxon>
        <taxon>Furculomyces</taxon>
    </lineage>
</organism>
<evidence type="ECO:0000256" key="5">
    <source>
        <dbReference type="ARBA" id="ARBA00022552"/>
    </source>
</evidence>
<proteinExistence type="inferred from homology"/>
<dbReference type="Pfam" id="PF00773">
    <property type="entry name" value="RNB"/>
    <property type="match status" value="1"/>
</dbReference>
<comment type="caution">
    <text evidence="17">The sequence shown here is derived from an EMBL/GenBank/DDBJ whole genome shotgun (WGS) entry which is preliminary data.</text>
</comment>
<dbReference type="InterPro" id="IPR041505">
    <property type="entry name" value="Dis3_CSD2"/>
</dbReference>
<evidence type="ECO:0000256" key="14">
    <source>
        <dbReference type="RuleBase" id="RU003901"/>
    </source>
</evidence>
<dbReference type="InterPro" id="IPR022966">
    <property type="entry name" value="RNase_II/R_CS"/>
</dbReference>
<protein>
    <recommendedName>
        <fullName evidence="4">DIS3-like exonuclease 1</fullName>
    </recommendedName>
    <alternativeName>
        <fullName evidence="13">Ribosomal RNA-processing protein 44</fullName>
    </alternativeName>
</protein>
<name>A0A2T9Z087_9FUNG</name>
<dbReference type="InterPro" id="IPR050180">
    <property type="entry name" value="RNR_Ribonuclease"/>
</dbReference>
<reference evidence="17 18" key="1">
    <citation type="journal article" date="2018" name="MBio">
        <title>Comparative Genomics Reveals the Core Gene Toolbox for the Fungus-Insect Symbiosis.</title>
        <authorList>
            <person name="Wang Y."/>
            <person name="Stata M."/>
            <person name="Wang W."/>
            <person name="Stajich J.E."/>
            <person name="White M.M."/>
            <person name="Moncalvo J.M."/>
        </authorList>
    </citation>
    <scope>NUCLEOTIDE SEQUENCE [LARGE SCALE GENOMIC DNA]</scope>
    <source>
        <strain evidence="17 18">AUS-77-4</strain>
    </source>
</reference>
<dbReference type="FunFam" id="2.40.50.700:FF:000001">
    <property type="entry name" value="Exosome complex exonuclease exoribonuclease (Rrp44)"/>
    <property type="match status" value="1"/>
</dbReference>
<feature type="compositionally biased region" description="Polar residues" evidence="15">
    <location>
        <begin position="1132"/>
        <end position="1147"/>
    </location>
</feature>
<evidence type="ECO:0000256" key="1">
    <source>
        <dbReference type="ARBA" id="ARBA00001946"/>
    </source>
</evidence>
<evidence type="ECO:0000256" key="7">
    <source>
        <dbReference type="ARBA" id="ARBA00022801"/>
    </source>
</evidence>
<evidence type="ECO:0000256" key="9">
    <source>
        <dbReference type="ARBA" id="ARBA00022839"/>
    </source>
</evidence>
<evidence type="ECO:0000256" key="2">
    <source>
        <dbReference type="ARBA" id="ARBA00004123"/>
    </source>
</evidence>
<evidence type="ECO:0000259" key="16">
    <source>
        <dbReference type="SMART" id="SM00955"/>
    </source>
</evidence>
<comment type="cofactor">
    <cofactor evidence="1">
        <name>Mg(2+)</name>
        <dbReference type="ChEBI" id="CHEBI:18420"/>
    </cofactor>
</comment>
<feature type="domain" description="RNB" evidence="16">
    <location>
        <begin position="509"/>
        <end position="866"/>
    </location>
</feature>
<dbReference type="GO" id="GO:0006364">
    <property type="term" value="P:rRNA processing"/>
    <property type="evidence" value="ECO:0007669"/>
    <property type="project" value="UniProtKB-KW"/>
</dbReference>
<keyword evidence="5" id="KW-0698">rRNA processing</keyword>
<evidence type="ECO:0000256" key="10">
    <source>
        <dbReference type="ARBA" id="ARBA00022842"/>
    </source>
</evidence>